<organism evidence="6 7">
    <name type="scientific">Anaerotruncus colihominis</name>
    <dbReference type="NCBI Taxonomy" id="169435"/>
    <lineage>
        <taxon>Bacteria</taxon>
        <taxon>Bacillati</taxon>
        <taxon>Bacillota</taxon>
        <taxon>Clostridia</taxon>
        <taxon>Eubacteriales</taxon>
        <taxon>Oscillospiraceae</taxon>
        <taxon>Anaerotruncus</taxon>
    </lineage>
</organism>
<dbReference type="PANTHER" id="PTHR43095:SF3">
    <property type="entry name" value="L-XYLULOSE_3-KETO-L-GULONATE KINASE"/>
    <property type="match status" value="1"/>
</dbReference>
<dbReference type="PANTHER" id="PTHR43095">
    <property type="entry name" value="SUGAR KINASE"/>
    <property type="match status" value="1"/>
</dbReference>
<dbReference type="SUPFAM" id="SSF53067">
    <property type="entry name" value="Actin-like ATPase domain"/>
    <property type="match status" value="2"/>
</dbReference>
<evidence type="ECO:0000259" key="4">
    <source>
        <dbReference type="Pfam" id="PF00370"/>
    </source>
</evidence>
<keyword evidence="2" id="KW-0808">Transferase</keyword>
<sequence>MILSICCCNSPTVRRIALNTDYFMGIDNGGSATKCILCDRSGHIIASASTRIPMQRGSHGETERPAEHIWEGNCRVIRSVLESAAIAPARIACVSFCGYGGGLTVLDHQYAPVIPSIVSTDTRANDLLQLYDQNGMAQQIFQYTHQQLWAGQAAVLLPWWKRHDPHTYSNFTHVLSIKDYIRFCMTGRLSTEATDASNTNLFDLQRRQFHPDCFAALDIPEAHSFFSYPVEGSAELCGTVSQEAAVCTGLLAGTPVATGLYDAASCCLAAGVLDESRLCLVMGTWSICCRLIPSEQSIPGTSTALCSFRPDMTFWEEASPTSASNLDWFLDQLLSGKDLCGSSAYDYCNQMVADVDPASSDLIFLPYLYSSNTVSGAKACFFNLSSHHTLRHMLAAVYEGIVFSMMDHVHRLCPHSLPPTARLSGGPARSAIWSQMLCDLLGIPLEILESTETGALGSAMCAAAAVGAYSDLPTAAKSMNHIQKRYIPNAVRHLIYQNKYRLYQRAVEALKVFYR</sequence>
<dbReference type="InterPro" id="IPR050406">
    <property type="entry name" value="FGGY_Carb_Kinase"/>
</dbReference>
<dbReference type="GO" id="GO:0005975">
    <property type="term" value="P:carbohydrate metabolic process"/>
    <property type="evidence" value="ECO:0007669"/>
    <property type="project" value="InterPro"/>
</dbReference>
<dbReference type="InterPro" id="IPR043129">
    <property type="entry name" value="ATPase_NBD"/>
</dbReference>
<evidence type="ECO:0000256" key="1">
    <source>
        <dbReference type="ARBA" id="ARBA00009156"/>
    </source>
</evidence>
<dbReference type="GO" id="GO:0016301">
    <property type="term" value="F:kinase activity"/>
    <property type="evidence" value="ECO:0007669"/>
    <property type="project" value="UniProtKB-KW"/>
</dbReference>
<name>A0A3E3IHZ1_9FIRM</name>
<gene>
    <name evidence="6" type="ORF">DXC40_12710</name>
</gene>
<dbReference type="CDD" id="cd07802">
    <property type="entry name" value="ASKHA_NBD_FGGY_EcLyxK-like"/>
    <property type="match status" value="1"/>
</dbReference>
<evidence type="ECO:0000256" key="3">
    <source>
        <dbReference type="ARBA" id="ARBA00022777"/>
    </source>
</evidence>
<accession>A0A3E3IHZ1</accession>
<dbReference type="Pfam" id="PF00370">
    <property type="entry name" value="FGGY_N"/>
    <property type="match status" value="1"/>
</dbReference>
<dbReference type="InterPro" id="IPR000577">
    <property type="entry name" value="Carb_kinase_FGGY"/>
</dbReference>
<proteinExistence type="inferred from homology"/>
<protein>
    <submittedName>
        <fullName evidence="6">Carbohydrate kinase</fullName>
    </submittedName>
</protein>
<dbReference type="EMBL" id="QVME01000007">
    <property type="protein sequence ID" value="RGE66632.1"/>
    <property type="molecule type" value="Genomic_DNA"/>
</dbReference>
<keyword evidence="3 6" id="KW-0418">Kinase</keyword>
<evidence type="ECO:0000313" key="7">
    <source>
        <dbReference type="Proteomes" id="UP000260828"/>
    </source>
</evidence>
<dbReference type="AlphaFoldDB" id="A0A3E3IHZ1"/>
<feature type="domain" description="Carbohydrate kinase FGGY C-terminal" evidence="5">
    <location>
        <begin position="280"/>
        <end position="465"/>
    </location>
</feature>
<reference evidence="6 7" key="1">
    <citation type="submission" date="2018-08" db="EMBL/GenBank/DDBJ databases">
        <title>A genome reference for cultivated species of the human gut microbiota.</title>
        <authorList>
            <person name="Zou Y."/>
            <person name="Xue W."/>
            <person name="Luo G."/>
        </authorList>
    </citation>
    <scope>NUCLEOTIDE SEQUENCE [LARGE SCALE GENOMIC DNA]</scope>
    <source>
        <strain evidence="6 7">TF05-12AC</strain>
    </source>
</reference>
<comment type="caution">
    <text evidence="6">The sequence shown here is derived from an EMBL/GenBank/DDBJ whole genome shotgun (WGS) entry which is preliminary data.</text>
</comment>
<evidence type="ECO:0000259" key="5">
    <source>
        <dbReference type="Pfam" id="PF02782"/>
    </source>
</evidence>
<comment type="similarity">
    <text evidence="1">Belongs to the FGGY kinase family.</text>
</comment>
<evidence type="ECO:0000256" key="2">
    <source>
        <dbReference type="ARBA" id="ARBA00022679"/>
    </source>
</evidence>
<evidence type="ECO:0000313" key="6">
    <source>
        <dbReference type="EMBL" id="RGE66632.1"/>
    </source>
</evidence>
<dbReference type="Proteomes" id="UP000260828">
    <property type="component" value="Unassembled WGS sequence"/>
</dbReference>
<dbReference type="Pfam" id="PF02782">
    <property type="entry name" value="FGGY_C"/>
    <property type="match status" value="1"/>
</dbReference>
<dbReference type="InterPro" id="IPR018484">
    <property type="entry name" value="FGGY_N"/>
</dbReference>
<feature type="domain" description="Carbohydrate kinase FGGY N-terminal" evidence="4">
    <location>
        <begin position="22"/>
        <end position="266"/>
    </location>
</feature>
<dbReference type="PIRSF" id="PIRSF000538">
    <property type="entry name" value="GlpK"/>
    <property type="match status" value="1"/>
</dbReference>
<dbReference type="Gene3D" id="3.30.420.40">
    <property type="match status" value="2"/>
</dbReference>
<dbReference type="InterPro" id="IPR018485">
    <property type="entry name" value="FGGY_C"/>
</dbReference>